<organism evidence="2 3">
    <name type="scientific">Luteolibacter flavescens</name>
    <dbReference type="NCBI Taxonomy" id="1859460"/>
    <lineage>
        <taxon>Bacteria</taxon>
        <taxon>Pseudomonadati</taxon>
        <taxon>Verrucomicrobiota</taxon>
        <taxon>Verrucomicrobiia</taxon>
        <taxon>Verrucomicrobiales</taxon>
        <taxon>Verrucomicrobiaceae</taxon>
        <taxon>Luteolibacter</taxon>
    </lineage>
</organism>
<comment type="caution">
    <text evidence="2">The sequence shown here is derived from an EMBL/GenBank/DDBJ whole genome shotgun (WGS) entry which is preliminary data.</text>
</comment>
<reference evidence="2 3" key="1">
    <citation type="submission" date="2022-10" db="EMBL/GenBank/DDBJ databases">
        <title>Luteolibacter flavescens strain MCCC 1K03193, whole genome shotgun sequencing project.</title>
        <authorList>
            <person name="Zhao G."/>
            <person name="Shen L."/>
        </authorList>
    </citation>
    <scope>NUCLEOTIDE SEQUENCE [LARGE SCALE GENOMIC DNA]</scope>
    <source>
        <strain evidence="2 3">MCCC 1K03193</strain>
    </source>
</reference>
<feature type="compositionally biased region" description="Acidic residues" evidence="1">
    <location>
        <begin position="419"/>
        <end position="433"/>
    </location>
</feature>
<evidence type="ECO:0000313" key="3">
    <source>
        <dbReference type="Proteomes" id="UP001207930"/>
    </source>
</evidence>
<sequence length="433" mass="48536">MSAKKAPAKKTSAKEAAKRSSTSSQGSPDMKDVVTLATSLVSAQIVASSYHTTAIDMLQELRQVVLDAIESLNDVRSAGEVSSDFQFAMDIMNKTRLDRRRMRRLRLLEPMSHPDLDRMFQSAMRRAFVMLNAPFDPERIVFAEQIFRPDEILTEGAIRKRLIDFEWPGLKSADSVIRLMRDVNFWFYTHLDELRSSHRQEDGVDSVSATDPTIPIDVRIESEAEKLMWLLQQPSGEEPLEPSRSSYRDLSAAVSNFINSRNGMDFGGASRTFDAIERNNLIMVMFGDRGPRSPREDNAADGDGGLQEGAPSTLEASSASYRPWAIFRYLRRHGRKPGDELGNDLNLRIRSKRSDLNKKLIPDIRGVMPAGFDFGPLHEEAENLVSQLHDDESYSDSAMTSDELEIHGLDPADVAESASEFDDGDSDEGIPRF</sequence>
<evidence type="ECO:0000313" key="2">
    <source>
        <dbReference type="EMBL" id="MCW1887531.1"/>
    </source>
</evidence>
<gene>
    <name evidence="2" type="ORF">OKA04_22535</name>
</gene>
<accession>A0ABT3FVB0</accession>
<evidence type="ECO:0000256" key="1">
    <source>
        <dbReference type="SAM" id="MobiDB-lite"/>
    </source>
</evidence>
<feature type="compositionally biased region" description="Basic and acidic residues" evidence="1">
    <location>
        <begin position="289"/>
        <end position="298"/>
    </location>
</feature>
<feature type="region of interest" description="Disordered" evidence="1">
    <location>
        <begin position="287"/>
        <end position="315"/>
    </location>
</feature>
<keyword evidence="3" id="KW-1185">Reference proteome</keyword>
<feature type="region of interest" description="Disordered" evidence="1">
    <location>
        <begin position="394"/>
        <end position="433"/>
    </location>
</feature>
<proteinExistence type="predicted"/>
<protein>
    <submittedName>
        <fullName evidence="2">Uncharacterized protein</fullName>
    </submittedName>
</protein>
<dbReference type="Proteomes" id="UP001207930">
    <property type="component" value="Unassembled WGS sequence"/>
</dbReference>
<dbReference type="RefSeq" id="WP_264503486.1">
    <property type="nucleotide sequence ID" value="NZ_JAPDDS010000019.1"/>
</dbReference>
<name>A0ABT3FVB0_9BACT</name>
<dbReference type="EMBL" id="JAPDDS010000019">
    <property type="protein sequence ID" value="MCW1887531.1"/>
    <property type="molecule type" value="Genomic_DNA"/>
</dbReference>
<feature type="region of interest" description="Disordered" evidence="1">
    <location>
        <begin position="1"/>
        <end position="30"/>
    </location>
</feature>